<dbReference type="PANTHER" id="PTHR32089">
    <property type="entry name" value="METHYL-ACCEPTING CHEMOTAXIS PROTEIN MCPB"/>
    <property type="match status" value="1"/>
</dbReference>
<accession>A0ABS4SPY1</accession>
<feature type="transmembrane region" description="Helical" evidence="6">
    <location>
        <begin position="12"/>
        <end position="31"/>
    </location>
</feature>
<evidence type="ECO:0000256" key="6">
    <source>
        <dbReference type="SAM" id="Phobius"/>
    </source>
</evidence>
<keyword evidence="6" id="KW-1133">Transmembrane helix</keyword>
<dbReference type="PROSITE" id="PS50192">
    <property type="entry name" value="T_SNARE"/>
    <property type="match status" value="1"/>
</dbReference>
<keyword evidence="2" id="KW-1003">Cell membrane</keyword>
<feature type="domain" description="HAMP" evidence="9">
    <location>
        <begin position="210"/>
        <end position="263"/>
    </location>
</feature>
<evidence type="ECO:0000256" key="1">
    <source>
        <dbReference type="ARBA" id="ARBA00004429"/>
    </source>
</evidence>
<comment type="caution">
    <text evidence="10">The sequence shown here is derived from an EMBL/GenBank/DDBJ whole genome shotgun (WGS) entry which is preliminary data.</text>
</comment>
<keyword evidence="2" id="KW-0997">Cell inner membrane</keyword>
<dbReference type="SUPFAM" id="SSF58104">
    <property type="entry name" value="Methyl-accepting chemotaxis protein (MCP) signaling domain"/>
    <property type="match status" value="1"/>
</dbReference>
<keyword evidence="6" id="KW-0812">Transmembrane</keyword>
<dbReference type="CDD" id="cd06225">
    <property type="entry name" value="HAMP"/>
    <property type="match status" value="1"/>
</dbReference>
<dbReference type="SMART" id="SM00304">
    <property type="entry name" value="HAMP"/>
    <property type="match status" value="1"/>
</dbReference>
<dbReference type="PROSITE" id="PS50111">
    <property type="entry name" value="CHEMOTAXIS_TRANSDUC_2"/>
    <property type="match status" value="1"/>
</dbReference>
<dbReference type="Pfam" id="PF00672">
    <property type="entry name" value="HAMP"/>
    <property type="match status" value="1"/>
</dbReference>
<comment type="similarity">
    <text evidence="4">Belongs to the methyl-accepting chemotaxis (MCP) protein family.</text>
</comment>
<feature type="domain" description="T-SNARE coiled-coil homology" evidence="8">
    <location>
        <begin position="456"/>
        <end position="518"/>
    </location>
</feature>
<evidence type="ECO:0000256" key="2">
    <source>
        <dbReference type="ARBA" id="ARBA00022519"/>
    </source>
</evidence>
<dbReference type="Gene3D" id="1.10.287.950">
    <property type="entry name" value="Methyl-accepting chemotaxis protein"/>
    <property type="match status" value="1"/>
</dbReference>
<keyword evidence="11" id="KW-1185">Reference proteome</keyword>
<dbReference type="Pfam" id="PF00015">
    <property type="entry name" value="MCPsignal"/>
    <property type="match status" value="1"/>
</dbReference>
<dbReference type="Proteomes" id="UP000781958">
    <property type="component" value="Unassembled WGS sequence"/>
</dbReference>
<protein>
    <submittedName>
        <fullName evidence="10">Methyl-accepting chemotaxis protein</fullName>
    </submittedName>
</protein>
<evidence type="ECO:0000313" key="11">
    <source>
        <dbReference type="Proteomes" id="UP000781958"/>
    </source>
</evidence>
<dbReference type="PROSITE" id="PS50885">
    <property type="entry name" value="HAMP"/>
    <property type="match status" value="1"/>
</dbReference>
<proteinExistence type="inferred from homology"/>
<evidence type="ECO:0000256" key="3">
    <source>
        <dbReference type="ARBA" id="ARBA00023224"/>
    </source>
</evidence>
<feature type="transmembrane region" description="Helical" evidence="6">
    <location>
        <begin position="188"/>
        <end position="209"/>
    </location>
</feature>
<keyword evidence="3 5" id="KW-0807">Transducer</keyword>
<keyword evidence="6" id="KW-0472">Membrane</keyword>
<gene>
    <name evidence="10" type="ORF">J2851_004407</name>
</gene>
<reference evidence="10 11" key="1">
    <citation type="submission" date="2021-03" db="EMBL/GenBank/DDBJ databases">
        <title>Genomic Encyclopedia of Type Strains, Phase III (KMG-III): the genomes of soil and plant-associated and newly described type strains.</title>
        <authorList>
            <person name="Whitman W."/>
        </authorList>
    </citation>
    <scope>NUCLEOTIDE SEQUENCE [LARGE SCALE GENOMIC DNA]</scope>
    <source>
        <strain evidence="10 11">IMMIB AFH-6</strain>
    </source>
</reference>
<dbReference type="InterPro" id="IPR004089">
    <property type="entry name" value="MCPsignal_dom"/>
</dbReference>
<organism evidence="10 11">
    <name type="scientific">Azospirillum rugosum</name>
    <dbReference type="NCBI Taxonomy" id="416170"/>
    <lineage>
        <taxon>Bacteria</taxon>
        <taxon>Pseudomonadati</taxon>
        <taxon>Pseudomonadota</taxon>
        <taxon>Alphaproteobacteria</taxon>
        <taxon>Rhodospirillales</taxon>
        <taxon>Azospirillaceae</taxon>
        <taxon>Azospirillum</taxon>
    </lineage>
</organism>
<feature type="domain" description="Methyl-accepting transducer" evidence="7">
    <location>
        <begin position="279"/>
        <end position="526"/>
    </location>
</feature>
<evidence type="ECO:0000313" key="10">
    <source>
        <dbReference type="EMBL" id="MBP2294617.1"/>
    </source>
</evidence>
<evidence type="ECO:0000259" key="9">
    <source>
        <dbReference type="PROSITE" id="PS50885"/>
    </source>
</evidence>
<dbReference type="RefSeq" id="WP_209768866.1">
    <property type="nucleotide sequence ID" value="NZ_JAGINP010000017.1"/>
</dbReference>
<dbReference type="InterPro" id="IPR000727">
    <property type="entry name" value="T_SNARE_dom"/>
</dbReference>
<name>A0ABS4SPY1_9PROT</name>
<evidence type="ECO:0000259" key="8">
    <source>
        <dbReference type="PROSITE" id="PS50192"/>
    </source>
</evidence>
<dbReference type="PANTHER" id="PTHR32089:SF112">
    <property type="entry name" value="LYSOZYME-LIKE PROTEIN-RELATED"/>
    <property type="match status" value="1"/>
</dbReference>
<dbReference type="Gene3D" id="1.10.8.500">
    <property type="entry name" value="HAMP domain in histidine kinase"/>
    <property type="match status" value="1"/>
</dbReference>
<dbReference type="PRINTS" id="PR00260">
    <property type="entry name" value="CHEMTRNSDUCR"/>
</dbReference>
<evidence type="ECO:0000259" key="7">
    <source>
        <dbReference type="PROSITE" id="PS50111"/>
    </source>
</evidence>
<dbReference type="EMBL" id="JAGINP010000017">
    <property type="protein sequence ID" value="MBP2294617.1"/>
    <property type="molecule type" value="Genomic_DNA"/>
</dbReference>
<dbReference type="InterPro" id="IPR004090">
    <property type="entry name" value="Chemotax_Me-accpt_rcpt"/>
</dbReference>
<evidence type="ECO:0000256" key="4">
    <source>
        <dbReference type="ARBA" id="ARBA00029447"/>
    </source>
</evidence>
<dbReference type="SMART" id="SM00283">
    <property type="entry name" value="MA"/>
    <property type="match status" value="1"/>
</dbReference>
<dbReference type="InterPro" id="IPR003660">
    <property type="entry name" value="HAMP_dom"/>
</dbReference>
<comment type="subcellular location">
    <subcellularLocation>
        <location evidence="1">Cell inner membrane</location>
        <topology evidence="1">Multi-pass membrane protein</topology>
    </subcellularLocation>
</comment>
<sequence>MNAKITNLTNWFGVLVTLGFITVAATGAIAIRELKVNGPIYQKVVLGKDLIADILPPPEYVIEAYLEATLVYNDPPSLAQRRERLAALRKDYDDRHAFWLEQTLDPSIRDAFLRGAHDEAMKVWDAIDKGLLPALAAGDTERARKAYTVIATAYNAHRAYIDDVVAKATVLNSQTEDYATARESQFTAIAWSVAAGVLGLIVLGIVAMIRGVIRPVVRMTDAMTELSGGNLEVAIPGAQRRDEVGAMARSLAVFRDNARETQRLRRQGEEARERADRDKQEALLRMAETVERETQKAVDSIAAQTSLMSESAARMANSAVSVSQDSQGVAVAASQALSNAQTVAAASEELSASIREITTQVRASVEVTGDAVRASSHAEETILHLSDAVNRIGEVSQLINSIAGQTNLLALNATIEAARAGEAGKGFAVVASEVKNLASQTAKATEEIGAQIGRIQSTTNSAVSAVRAIADSIRKVEGVSSLIGNAIEGQGTATGMIAQNVTQTSEAAQDVSSRIAEVSQEAETTGEQASRVSLLSKDVASSIDELRHLLVRVVRDATQHGGHGSGEMRPAA</sequence>
<evidence type="ECO:0000256" key="5">
    <source>
        <dbReference type="PROSITE-ProRule" id="PRU00284"/>
    </source>
</evidence>